<dbReference type="Proteomes" id="UP000825729">
    <property type="component" value="Unassembled WGS sequence"/>
</dbReference>
<accession>A0AAV7F792</accession>
<protein>
    <submittedName>
        <fullName evidence="1">Uncharacterized protein</fullName>
    </submittedName>
</protein>
<evidence type="ECO:0000313" key="1">
    <source>
        <dbReference type="EMBL" id="KAG9456953.1"/>
    </source>
</evidence>
<gene>
    <name evidence="1" type="ORF">H6P81_001461</name>
</gene>
<dbReference type="EMBL" id="JAINDJ010000002">
    <property type="protein sequence ID" value="KAG9456953.1"/>
    <property type="molecule type" value="Genomic_DNA"/>
</dbReference>
<proteinExistence type="predicted"/>
<organism evidence="1 2">
    <name type="scientific">Aristolochia fimbriata</name>
    <name type="common">White veined hardy Dutchman's pipe vine</name>
    <dbReference type="NCBI Taxonomy" id="158543"/>
    <lineage>
        <taxon>Eukaryota</taxon>
        <taxon>Viridiplantae</taxon>
        <taxon>Streptophyta</taxon>
        <taxon>Embryophyta</taxon>
        <taxon>Tracheophyta</taxon>
        <taxon>Spermatophyta</taxon>
        <taxon>Magnoliopsida</taxon>
        <taxon>Magnoliidae</taxon>
        <taxon>Piperales</taxon>
        <taxon>Aristolochiaceae</taxon>
        <taxon>Aristolochia</taxon>
    </lineage>
</organism>
<evidence type="ECO:0000313" key="2">
    <source>
        <dbReference type="Proteomes" id="UP000825729"/>
    </source>
</evidence>
<dbReference type="AlphaFoldDB" id="A0AAV7F792"/>
<keyword evidence="2" id="KW-1185">Reference proteome</keyword>
<comment type="caution">
    <text evidence="1">The sequence shown here is derived from an EMBL/GenBank/DDBJ whole genome shotgun (WGS) entry which is preliminary data.</text>
</comment>
<reference evidence="1 2" key="1">
    <citation type="submission" date="2021-07" db="EMBL/GenBank/DDBJ databases">
        <title>The Aristolochia fimbriata genome: insights into angiosperm evolution, floral development and chemical biosynthesis.</title>
        <authorList>
            <person name="Jiao Y."/>
        </authorList>
    </citation>
    <scope>NUCLEOTIDE SEQUENCE [LARGE SCALE GENOMIC DNA]</scope>
    <source>
        <strain evidence="1">IBCAS-2021</strain>
        <tissue evidence="1">Leaf</tissue>
    </source>
</reference>
<name>A0AAV7F792_ARIFI</name>
<sequence>MFSKSRVRDGVHLEKFLTRVPNGKDMFLFQGEDTLEKSLNKIYSCNGGSASEEVPYEGGLMGRTCLWCSMIYGFLKDDWCHYRAQQVLLAQGRTYWKTFLLEILWLDEYPILVFVRSFIGDGEQQMMFKSNENHIKGKEIYLLVCDRKIFWEVQIRPDICPRLMSELLLLRIA</sequence>